<proteinExistence type="predicted"/>
<accession>A0A0V0XHN9</accession>
<organism evidence="2 3">
    <name type="scientific">Trichinella pseudospiralis</name>
    <name type="common">Parasitic roundworm</name>
    <dbReference type="NCBI Taxonomy" id="6337"/>
    <lineage>
        <taxon>Eukaryota</taxon>
        <taxon>Metazoa</taxon>
        <taxon>Ecdysozoa</taxon>
        <taxon>Nematoda</taxon>
        <taxon>Enoplea</taxon>
        <taxon>Dorylaimia</taxon>
        <taxon>Trichinellida</taxon>
        <taxon>Trichinellidae</taxon>
        <taxon>Trichinella</taxon>
    </lineage>
</organism>
<dbReference type="AlphaFoldDB" id="A0A0V0XHN9"/>
<name>A0A0V0XHN9_TRIPS</name>
<evidence type="ECO:0000313" key="3">
    <source>
        <dbReference type="Proteomes" id="UP000054815"/>
    </source>
</evidence>
<gene>
    <name evidence="2" type="ORF">T4E_11538</name>
</gene>
<dbReference type="EMBL" id="JYDU01000282">
    <property type="protein sequence ID" value="KRX87520.1"/>
    <property type="molecule type" value="Genomic_DNA"/>
</dbReference>
<reference evidence="2 3" key="1">
    <citation type="submission" date="2015-01" db="EMBL/GenBank/DDBJ databases">
        <title>Evolution of Trichinella species and genotypes.</title>
        <authorList>
            <person name="Korhonen P.K."/>
            <person name="Edoardo P."/>
            <person name="Giuseppe L.R."/>
            <person name="Gasser R.B."/>
        </authorList>
    </citation>
    <scope>NUCLEOTIDE SEQUENCE [LARGE SCALE GENOMIC DNA]</scope>
    <source>
        <strain evidence="2">ISS141</strain>
    </source>
</reference>
<feature type="region of interest" description="Disordered" evidence="1">
    <location>
        <begin position="61"/>
        <end position="98"/>
    </location>
</feature>
<dbReference type="Proteomes" id="UP000054815">
    <property type="component" value="Unassembled WGS sequence"/>
</dbReference>
<comment type="caution">
    <text evidence="2">The sequence shown here is derived from an EMBL/GenBank/DDBJ whole genome shotgun (WGS) entry which is preliminary data.</text>
</comment>
<evidence type="ECO:0000256" key="1">
    <source>
        <dbReference type="SAM" id="MobiDB-lite"/>
    </source>
</evidence>
<sequence>MVSHLARHVHVQMQLRIVALSAADMQPRWVKNRRSASNAQDMIICGPISSAQHVSMQATVPRRSAPFSHTDVQGSCERMHAPKPLSLLAGRTSSVGQA</sequence>
<protein>
    <submittedName>
        <fullName evidence="2">Uncharacterized protein</fullName>
    </submittedName>
</protein>
<evidence type="ECO:0000313" key="2">
    <source>
        <dbReference type="EMBL" id="KRX87520.1"/>
    </source>
</evidence>